<evidence type="ECO:0000259" key="6">
    <source>
        <dbReference type="PROSITE" id="PS50903"/>
    </source>
</evidence>
<evidence type="ECO:0000256" key="4">
    <source>
        <dbReference type="ARBA" id="ARBA00022982"/>
    </source>
</evidence>
<dbReference type="AlphaFoldDB" id="A0A1I2BIH0"/>
<dbReference type="InterPro" id="IPR024935">
    <property type="entry name" value="Rubredoxin_dom"/>
</dbReference>
<dbReference type="CDD" id="cd00730">
    <property type="entry name" value="rubredoxin"/>
    <property type="match status" value="1"/>
</dbReference>
<dbReference type="Gene3D" id="2.20.28.10">
    <property type="match status" value="1"/>
</dbReference>
<dbReference type="GO" id="GO:0043448">
    <property type="term" value="P:alkane catabolic process"/>
    <property type="evidence" value="ECO:0007669"/>
    <property type="project" value="TreeGrafter"/>
</dbReference>
<dbReference type="SUPFAM" id="SSF57802">
    <property type="entry name" value="Rubredoxin-like"/>
    <property type="match status" value="1"/>
</dbReference>
<protein>
    <submittedName>
        <fullName evidence="7">Rubredoxin</fullName>
    </submittedName>
</protein>
<reference evidence="8" key="1">
    <citation type="submission" date="2016-10" db="EMBL/GenBank/DDBJ databases">
        <authorList>
            <person name="Varghese N."/>
            <person name="Submissions S."/>
        </authorList>
    </citation>
    <scope>NUCLEOTIDE SEQUENCE [LARGE SCALE GENOMIC DNA]</scope>
    <source>
        <strain>GEY</strain>
        <strain evidence="8">DSM 9560</strain>
    </source>
</reference>
<organism evidence="7 8">
    <name type="scientific">Thermoflexibacter ruber</name>
    <dbReference type="NCBI Taxonomy" id="1003"/>
    <lineage>
        <taxon>Bacteria</taxon>
        <taxon>Pseudomonadati</taxon>
        <taxon>Bacteroidota</taxon>
        <taxon>Cytophagia</taxon>
        <taxon>Cytophagales</taxon>
        <taxon>Thermoflexibacteraceae</taxon>
        <taxon>Thermoflexibacter</taxon>
    </lineage>
</organism>
<evidence type="ECO:0000313" key="7">
    <source>
        <dbReference type="EMBL" id="SFE55936.1"/>
    </source>
</evidence>
<name>A0A1I2BIH0_9BACT</name>
<sequence length="502" mass="59114">MKKFTTIKINFTGGIIALSKLQDILTSSQKVGIRNIRFGLRQQLILDIPQKLQNIFEKELKSKEILYETDLDSFPNIVSSYPAEEVFIEDNWNSEGVYRDIFDLFDYRPKLKINISDHSQNFTPFFTGNINWIASEDTHLWFLVVRFPKTNVVFEWKELIYSLDIPKVSRTIEEIIISSGVDFYGNDRANGELLFFKVKQKIAYISKPIEKKMELPPFNLPYYEGFNRQGNKTWLGIYRRDELFSVEFLLEICTLCLQTKIGHICITPWKSLIVKGIEEKDRKLWSRIMDKYEMNIRHAANELNWQIEDHSNEGNQLKQYLIKYLNKYDMRTFGLCFGIQLRPKSELFGSVIIRKKYIKLLGIKLLPLYDILHTENFNPNQRQLYTFKKNVSRLQLGKQLCEICHFFYAWKSVQEERQKPNQITYKDDSNAYEPNSPFNVVYQCADCLSVYDETVGEPDRGIEQGTPFDLLPADYCCPLCEAKKEQYVRVNMVENKIVRTSM</sequence>
<keyword evidence="4" id="KW-0249">Electron transport</keyword>
<evidence type="ECO:0000256" key="2">
    <source>
        <dbReference type="ARBA" id="ARBA00022448"/>
    </source>
</evidence>
<dbReference type="OrthoDB" id="9758182at2"/>
<keyword evidence="3" id="KW-0479">Metal-binding</keyword>
<dbReference type="Pfam" id="PF00301">
    <property type="entry name" value="Rubredoxin"/>
    <property type="match status" value="1"/>
</dbReference>
<feature type="domain" description="Rubredoxin-like" evidence="6">
    <location>
        <begin position="439"/>
        <end position="490"/>
    </location>
</feature>
<dbReference type="Proteomes" id="UP000199513">
    <property type="component" value="Unassembled WGS sequence"/>
</dbReference>
<keyword evidence="2" id="KW-0813">Transport</keyword>
<proteinExistence type="predicted"/>
<dbReference type="RefSeq" id="WP_091539258.1">
    <property type="nucleotide sequence ID" value="NZ_FONY01000003.1"/>
</dbReference>
<evidence type="ECO:0000256" key="3">
    <source>
        <dbReference type="ARBA" id="ARBA00022723"/>
    </source>
</evidence>
<dbReference type="GO" id="GO:0009055">
    <property type="term" value="F:electron transfer activity"/>
    <property type="evidence" value="ECO:0007669"/>
    <property type="project" value="TreeGrafter"/>
</dbReference>
<dbReference type="STRING" id="1003.SAMN04488541_100329"/>
<evidence type="ECO:0000256" key="5">
    <source>
        <dbReference type="ARBA" id="ARBA00023004"/>
    </source>
</evidence>
<keyword evidence="5" id="KW-0408">Iron</keyword>
<comment type="cofactor">
    <cofactor evidence="1">
        <name>Fe(3+)</name>
        <dbReference type="ChEBI" id="CHEBI:29034"/>
    </cofactor>
</comment>
<dbReference type="InterPro" id="IPR024934">
    <property type="entry name" value="Rubredoxin-like_dom"/>
</dbReference>
<dbReference type="EMBL" id="FONY01000003">
    <property type="protein sequence ID" value="SFE55936.1"/>
    <property type="molecule type" value="Genomic_DNA"/>
</dbReference>
<evidence type="ECO:0000256" key="1">
    <source>
        <dbReference type="ARBA" id="ARBA00001965"/>
    </source>
</evidence>
<dbReference type="PANTHER" id="PTHR47627:SF1">
    <property type="entry name" value="RUBREDOXIN-1-RELATED"/>
    <property type="match status" value="1"/>
</dbReference>
<keyword evidence="8" id="KW-1185">Reference proteome</keyword>
<dbReference type="PANTHER" id="PTHR47627">
    <property type="entry name" value="RUBREDOXIN"/>
    <property type="match status" value="1"/>
</dbReference>
<gene>
    <name evidence="7" type="ORF">SAMN04488541_100329</name>
</gene>
<evidence type="ECO:0000313" key="8">
    <source>
        <dbReference type="Proteomes" id="UP000199513"/>
    </source>
</evidence>
<accession>A0A1I2BIH0</accession>
<dbReference type="PROSITE" id="PS50903">
    <property type="entry name" value="RUBREDOXIN_LIKE"/>
    <property type="match status" value="1"/>
</dbReference>
<dbReference type="InterPro" id="IPR050526">
    <property type="entry name" value="Rubredoxin_ET"/>
</dbReference>
<dbReference type="GO" id="GO:0005506">
    <property type="term" value="F:iron ion binding"/>
    <property type="evidence" value="ECO:0007669"/>
    <property type="project" value="InterPro"/>
</dbReference>